<protein>
    <recommendedName>
        <fullName evidence="3">BZIP domain-containing protein</fullName>
    </recommendedName>
</protein>
<name>X1G0A4_9ZZZZ</name>
<feature type="coiled-coil region" evidence="1">
    <location>
        <begin position="21"/>
        <end position="55"/>
    </location>
</feature>
<evidence type="ECO:0000313" key="2">
    <source>
        <dbReference type="EMBL" id="GAH34994.1"/>
    </source>
</evidence>
<evidence type="ECO:0000256" key="1">
    <source>
        <dbReference type="SAM" id="Coils"/>
    </source>
</evidence>
<evidence type="ECO:0008006" key="3">
    <source>
        <dbReference type="Google" id="ProtNLM"/>
    </source>
</evidence>
<sequence>MQHRNCTARRYHRKDIIDKIDKEREDKIKVLEAKVKLLEKENKELREEIVEADKDLEGID</sequence>
<gene>
    <name evidence="2" type="ORF">S03H2_15662</name>
</gene>
<dbReference type="AlphaFoldDB" id="X1G0A4"/>
<accession>X1G0A4</accession>
<proteinExistence type="predicted"/>
<comment type="caution">
    <text evidence="2">The sequence shown here is derived from an EMBL/GenBank/DDBJ whole genome shotgun (WGS) entry which is preliminary data.</text>
</comment>
<keyword evidence="1" id="KW-0175">Coiled coil</keyword>
<organism evidence="2">
    <name type="scientific">marine sediment metagenome</name>
    <dbReference type="NCBI Taxonomy" id="412755"/>
    <lineage>
        <taxon>unclassified sequences</taxon>
        <taxon>metagenomes</taxon>
        <taxon>ecological metagenomes</taxon>
    </lineage>
</organism>
<reference evidence="2" key="1">
    <citation type="journal article" date="2014" name="Front. Microbiol.">
        <title>High frequency of phylogenetically diverse reductive dehalogenase-homologous genes in deep subseafloor sedimentary metagenomes.</title>
        <authorList>
            <person name="Kawai M."/>
            <person name="Futagami T."/>
            <person name="Toyoda A."/>
            <person name="Takaki Y."/>
            <person name="Nishi S."/>
            <person name="Hori S."/>
            <person name="Arai W."/>
            <person name="Tsubouchi T."/>
            <person name="Morono Y."/>
            <person name="Uchiyama I."/>
            <person name="Ito T."/>
            <person name="Fujiyama A."/>
            <person name="Inagaki F."/>
            <person name="Takami H."/>
        </authorList>
    </citation>
    <scope>NUCLEOTIDE SEQUENCE</scope>
    <source>
        <strain evidence="2">Expedition CK06-06</strain>
    </source>
</reference>
<dbReference type="EMBL" id="BARU01007972">
    <property type="protein sequence ID" value="GAH34994.1"/>
    <property type="molecule type" value="Genomic_DNA"/>
</dbReference>